<dbReference type="AlphaFoldDB" id="A0A7R8CQJ0"/>
<dbReference type="GO" id="GO:0005847">
    <property type="term" value="C:mRNA cleavage and polyadenylation specificity factor complex"/>
    <property type="evidence" value="ECO:0007669"/>
    <property type="project" value="TreeGrafter"/>
</dbReference>
<evidence type="ECO:0000313" key="4">
    <source>
        <dbReference type="EMBL" id="CAF2847620.1"/>
    </source>
</evidence>
<feature type="compositionally biased region" description="Low complexity" evidence="3">
    <location>
        <begin position="236"/>
        <end position="245"/>
    </location>
</feature>
<evidence type="ECO:0000256" key="3">
    <source>
        <dbReference type="SAM" id="MobiDB-lite"/>
    </source>
</evidence>
<keyword evidence="5" id="KW-1185">Reference proteome</keyword>
<dbReference type="GO" id="GO:0003729">
    <property type="term" value="F:mRNA binding"/>
    <property type="evidence" value="ECO:0007669"/>
    <property type="project" value="TreeGrafter"/>
</dbReference>
<dbReference type="PROSITE" id="PS50102">
    <property type="entry name" value="RRM"/>
    <property type="match status" value="1"/>
</dbReference>
<sequence>MSSREFKGLPALADVNIKIKSDYFEENEPTPYRVIVKNFPPEATEAQLKELFSKVGSITMFKIQEPGMGLAYFREPESTYEAVKELDEYGGTLSVELDLNPNLNETTNDGEISKAVASLPPEQMFELMKQMKHCIHNNPQEARAMLHQNPQLSYALLQAQVIMRIIDCESALDLKKSPPPLSFSQTSLPPPVPPPIVPVPPVSYRDPRFNTSELHERASSYENPYENRSRRDPRQSISSGSGSSSAMGVPRDPRNRDPRSHASNPQTSNVITHFLLI</sequence>
<dbReference type="FunFam" id="1.25.40.630:FF:000001">
    <property type="entry name" value="Cleavage stimulation factor subunit 2"/>
    <property type="match status" value="1"/>
</dbReference>
<dbReference type="Gene3D" id="3.30.70.330">
    <property type="match status" value="1"/>
</dbReference>
<reference evidence="4" key="1">
    <citation type="submission" date="2021-02" db="EMBL/GenBank/DDBJ databases">
        <authorList>
            <person name="Bekaert M."/>
        </authorList>
    </citation>
    <scope>NUCLEOTIDE SEQUENCE</scope>
    <source>
        <strain evidence="4">IoA-00</strain>
    </source>
</reference>
<dbReference type="InterPro" id="IPR012677">
    <property type="entry name" value="Nucleotide-bd_a/b_plait_sf"/>
</dbReference>
<dbReference type="SUPFAM" id="SSF54928">
    <property type="entry name" value="RNA-binding domain, RBD"/>
    <property type="match status" value="1"/>
</dbReference>
<dbReference type="SMART" id="SM00360">
    <property type="entry name" value="RRM"/>
    <property type="match status" value="1"/>
</dbReference>
<name>A0A7R8CQJ0_LEPSM</name>
<dbReference type="Proteomes" id="UP000675881">
    <property type="component" value="Chromosome 14"/>
</dbReference>
<dbReference type="PANTHER" id="PTHR45735:SF2">
    <property type="entry name" value="CLEAVAGE STIMULATION FACTOR SUBUNIT 2"/>
    <property type="match status" value="1"/>
</dbReference>
<evidence type="ECO:0000256" key="1">
    <source>
        <dbReference type="ARBA" id="ARBA00022884"/>
    </source>
</evidence>
<feature type="compositionally biased region" description="Basic and acidic residues" evidence="3">
    <location>
        <begin position="251"/>
        <end position="260"/>
    </location>
</feature>
<gene>
    <name evidence="4" type="ORF">LSAA_5133</name>
</gene>
<evidence type="ECO:0000256" key="2">
    <source>
        <dbReference type="PROSITE-ProRule" id="PRU00176"/>
    </source>
</evidence>
<accession>A0A7R8CQJ0</accession>
<dbReference type="Pfam" id="PF00076">
    <property type="entry name" value="RRM_1"/>
    <property type="match status" value="1"/>
</dbReference>
<protein>
    <submittedName>
        <fullName evidence="4">CSTF2</fullName>
    </submittedName>
</protein>
<dbReference type="EMBL" id="HG994593">
    <property type="protein sequence ID" value="CAF2847620.1"/>
    <property type="molecule type" value="Genomic_DNA"/>
</dbReference>
<feature type="compositionally biased region" description="Pro residues" evidence="3">
    <location>
        <begin position="188"/>
        <end position="201"/>
    </location>
</feature>
<feature type="compositionally biased region" description="Polar residues" evidence="3">
    <location>
        <begin position="261"/>
        <end position="271"/>
    </location>
</feature>
<dbReference type="Pfam" id="PF14327">
    <property type="entry name" value="CSTF2_hinge"/>
    <property type="match status" value="1"/>
</dbReference>
<keyword evidence="1 2" id="KW-0694">RNA-binding</keyword>
<dbReference type="InterPro" id="IPR025742">
    <property type="entry name" value="CSTF2_hinge"/>
</dbReference>
<feature type="region of interest" description="Disordered" evidence="3">
    <location>
        <begin position="179"/>
        <end position="272"/>
    </location>
</feature>
<proteinExistence type="predicted"/>
<dbReference type="CDD" id="cd00590">
    <property type="entry name" value="RRM_SF"/>
    <property type="match status" value="1"/>
</dbReference>
<dbReference type="InterPro" id="IPR000504">
    <property type="entry name" value="RRM_dom"/>
</dbReference>
<dbReference type="InterPro" id="IPR035979">
    <property type="entry name" value="RBD_domain_sf"/>
</dbReference>
<evidence type="ECO:0000313" key="5">
    <source>
        <dbReference type="Proteomes" id="UP000675881"/>
    </source>
</evidence>
<dbReference type="Gene3D" id="1.25.40.630">
    <property type="match status" value="1"/>
</dbReference>
<dbReference type="OrthoDB" id="272703at2759"/>
<feature type="compositionally biased region" description="Basic and acidic residues" evidence="3">
    <location>
        <begin position="205"/>
        <end position="234"/>
    </location>
</feature>
<organism evidence="4 5">
    <name type="scientific">Lepeophtheirus salmonis</name>
    <name type="common">Salmon louse</name>
    <name type="synonym">Caligus salmonis</name>
    <dbReference type="NCBI Taxonomy" id="72036"/>
    <lineage>
        <taxon>Eukaryota</taxon>
        <taxon>Metazoa</taxon>
        <taxon>Ecdysozoa</taxon>
        <taxon>Arthropoda</taxon>
        <taxon>Crustacea</taxon>
        <taxon>Multicrustacea</taxon>
        <taxon>Hexanauplia</taxon>
        <taxon>Copepoda</taxon>
        <taxon>Siphonostomatoida</taxon>
        <taxon>Caligidae</taxon>
        <taxon>Lepeophtheirus</taxon>
    </lineage>
</organism>
<dbReference type="PANTHER" id="PTHR45735">
    <property type="entry name" value="CLEAVAGE STIMULATION FACTOR SUBUNIT 2"/>
    <property type="match status" value="1"/>
</dbReference>